<dbReference type="Gene3D" id="2.60.120.200">
    <property type="match status" value="1"/>
</dbReference>
<proteinExistence type="predicted"/>
<evidence type="ECO:0000313" key="8">
    <source>
        <dbReference type="EMBL" id="SEJ80540.1"/>
    </source>
</evidence>
<dbReference type="STRING" id="1416801.SAMN05192553_11519"/>
<evidence type="ECO:0000256" key="6">
    <source>
        <dbReference type="SAM" id="Phobius"/>
    </source>
</evidence>
<dbReference type="InterPro" id="IPR011444">
    <property type="entry name" value="DUF1549"/>
</dbReference>
<evidence type="ECO:0000256" key="5">
    <source>
        <dbReference type="SAM" id="Coils"/>
    </source>
</evidence>
<dbReference type="GO" id="GO:0046872">
    <property type="term" value="F:metal ion binding"/>
    <property type="evidence" value="ECO:0007669"/>
    <property type="project" value="UniProtKB-KW"/>
</dbReference>
<dbReference type="InterPro" id="IPR013320">
    <property type="entry name" value="ConA-like_dom_sf"/>
</dbReference>
<keyword evidence="3 4" id="KW-0408">Iron</keyword>
<keyword evidence="6" id="KW-1133">Transmembrane helix</keyword>
<feature type="transmembrane region" description="Helical" evidence="6">
    <location>
        <begin position="12"/>
        <end position="32"/>
    </location>
</feature>
<dbReference type="GO" id="GO:0009055">
    <property type="term" value="F:electron transfer activity"/>
    <property type="evidence" value="ECO:0007669"/>
    <property type="project" value="InterPro"/>
</dbReference>
<dbReference type="GO" id="GO:0004553">
    <property type="term" value="F:hydrolase activity, hydrolyzing O-glycosyl compounds"/>
    <property type="evidence" value="ECO:0007669"/>
    <property type="project" value="UniProtKB-ARBA"/>
</dbReference>
<dbReference type="SUPFAM" id="SSF49899">
    <property type="entry name" value="Concanavalin A-like lectins/glucanases"/>
    <property type="match status" value="1"/>
</dbReference>
<dbReference type="PANTHER" id="PTHR35889">
    <property type="entry name" value="CYCLOINULO-OLIGOSACCHARIDE FRUCTANOTRANSFERASE-RELATED"/>
    <property type="match status" value="1"/>
</dbReference>
<reference evidence="9" key="1">
    <citation type="submission" date="2016-10" db="EMBL/GenBank/DDBJ databases">
        <authorList>
            <person name="Varghese N."/>
            <person name="Submissions S."/>
        </authorList>
    </citation>
    <scope>NUCLEOTIDE SEQUENCE [LARGE SCALE GENOMIC DNA]</scope>
    <source>
        <strain evidence="9">IBRC-M 10761</strain>
    </source>
</reference>
<dbReference type="GO" id="GO:0005975">
    <property type="term" value="P:carbohydrate metabolic process"/>
    <property type="evidence" value="ECO:0007669"/>
    <property type="project" value="UniProtKB-ARBA"/>
</dbReference>
<dbReference type="InterPro" id="IPR009056">
    <property type="entry name" value="Cyt_c-like_dom"/>
</dbReference>
<dbReference type="InterPro" id="IPR036909">
    <property type="entry name" value="Cyt_c-like_dom_sf"/>
</dbReference>
<keyword evidence="1 4" id="KW-0349">Heme</keyword>
<keyword evidence="2 4" id="KW-0479">Metal-binding</keyword>
<evidence type="ECO:0000256" key="2">
    <source>
        <dbReference type="ARBA" id="ARBA00022723"/>
    </source>
</evidence>
<accession>A0A1H7C1N6</accession>
<dbReference type="PANTHER" id="PTHR35889:SF3">
    <property type="entry name" value="F-BOX DOMAIN-CONTAINING PROTEIN"/>
    <property type="match status" value="1"/>
</dbReference>
<keyword evidence="6" id="KW-0812">Transmembrane</keyword>
<dbReference type="Pfam" id="PF07587">
    <property type="entry name" value="PSD1"/>
    <property type="match status" value="1"/>
</dbReference>
<organism evidence="8 9">
    <name type="scientific">Cyclobacterium xiamenense</name>
    <dbReference type="NCBI Taxonomy" id="1297121"/>
    <lineage>
        <taxon>Bacteria</taxon>
        <taxon>Pseudomonadati</taxon>
        <taxon>Bacteroidota</taxon>
        <taxon>Cytophagia</taxon>
        <taxon>Cytophagales</taxon>
        <taxon>Cyclobacteriaceae</taxon>
        <taxon>Cyclobacterium</taxon>
    </lineage>
</organism>
<dbReference type="AlphaFoldDB" id="A0A1H7C1N6"/>
<gene>
    <name evidence="8" type="ORF">SAMN05192553_11519</name>
</gene>
<keyword evidence="9" id="KW-1185">Reference proteome</keyword>
<dbReference type="Pfam" id="PF07635">
    <property type="entry name" value="PSCyt1"/>
    <property type="match status" value="1"/>
</dbReference>
<evidence type="ECO:0000313" key="9">
    <source>
        <dbReference type="Proteomes" id="UP000199403"/>
    </source>
</evidence>
<dbReference type="InterPro" id="IPR011429">
    <property type="entry name" value="Cyt_c_Planctomycete-type"/>
</dbReference>
<dbReference type="Pfam" id="PF13385">
    <property type="entry name" value="Laminin_G_3"/>
    <property type="match status" value="1"/>
</dbReference>
<dbReference type="Proteomes" id="UP000199403">
    <property type="component" value="Unassembled WGS sequence"/>
</dbReference>
<evidence type="ECO:0000259" key="7">
    <source>
        <dbReference type="PROSITE" id="PS51007"/>
    </source>
</evidence>
<evidence type="ECO:0000256" key="1">
    <source>
        <dbReference type="ARBA" id="ARBA00022617"/>
    </source>
</evidence>
<dbReference type="SUPFAM" id="SSF46626">
    <property type="entry name" value="Cytochrome c"/>
    <property type="match status" value="1"/>
</dbReference>
<name>A0A1H7C1N6_9BACT</name>
<dbReference type="InterPro" id="IPR022655">
    <property type="entry name" value="DUF1553"/>
</dbReference>
<dbReference type="GO" id="GO:0020037">
    <property type="term" value="F:heme binding"/>
    <property type="evidence" value="ECO:0007669"/>
    <property type="project" value="InterPro"/>
</dbReference>
<keyword evidence="5" id="KW-0175">Coiled coil</keyword>
<evidence type="ECO:0000256" key="4">
    <source>
        <dbReference type="PROSITE-ProRule" id="PRU00433"/>
    </source>
</evidence>
<dbReference type="PROSITE" id="PS51007">
    <property type="entry name" value="CYTC"/>
    <property type="match status" value="1"/>
</dbReference>
<evidence type="ECO:0000256" key="3">
    <source>
        <dbReference type="ARBA" id="ARBA00023004"/>
    </source>
</evidence>
<dbReference type="RefSeq" id="WP_244891288.1">
    <property type="nucleotide sequence ID" value="NZ_FNZH01000015.1"/>
</dbReference>
<protein>
    <submittedName>
        <fullName evidence="8">Planctomycete cytochrome C</fullName>
    </submittedName>
</protein>
<feature type="domain" description="Cytochrome c" evidence="7">
    <location>
        <begin position="336"/>
        <end position="416"/>
    </location>
</feature>
<dbReference type="Pfam" id="PF07583">
    <property type="entry name" value="PSCyt2"/>
    <property type="match status" value="1"/>
</dbReference>
<keyword evidence="6" id="KW-0472">Membrane</keyword>
<feature type="coiled-coil region" evidence="5">
    <location>
        <begin position="398"/>
        <end position="425"/>
    </location>
</feature>
<sequence>MDSTNFVSRSIGWVWMAPALTGILFVGCGPTIPDTVRNAAENIPEEISYNLHVKPILSDRCFSCHGPDPNTREAGLRLDTEEGAYQTLQDRWMTKAVSPGKPGSSELFHRILAEDRELRMPPPESNLSLSDQEKALLIRWIEQGAEYQDHWAYLPPEKVPLPVPKNTSSVKNEVDAFVFSRLDREGLEPSPEAPAHTLIRRLAFDLTGLPPDWEMVERFVNDPSPNAYENLVDELLASDAYAERMALDWLDVARYADSHGLHADGIRMMWPWRDWVIGAFRSNMPYDQFIQWQIAGDMMPESKKDQVLATAFNRNHQMTAEGGIIDEEYRLEYVFDRSETTAKAFLGLTMECAKCHDHKFDPLSQKDYFSLAAFYNNVDEVGMTGDDKNAGPMMLFTDEKTDQEIDRIKKKISELESRQQAALTDPVAVTSKNLPSTTLQKGLVAHFSLASHENEMTLSADKALEARVSGSPEPVTGPLPGQGALRFKEDYDIIEIPATGLFEMDQPFSYSIWINPETVEPYRFILGNIGNKNTYWRGYELYLDSLNRINVQLIHALPHNALHVSSGERLPTEAWTQVAFTYDGSGKASGLRIFINGRESEGQVQKDNLYKSILPVNTSYSVVEKALRLARSYRVFSGDDGIYTGSLADLKIYKRALTDWEVAGLFSEEAGKAPEDQAAALTHTNYWENPDLAVLADSLAFWRQKKLKLMGGIEEVMVMQERPVPRKTFLLERGAYDAPGEAVEAAVPEVLSGFSPEWPANRLGLAKWLTSPKNPLVARVTVNRYWYRIFGRGIVPTVDDFGSQGQLPSHPELLDWLAVDFMENGWDVKQLLKKMVMSATYRQSSEPTELLLERDPENVLLARGARHRLQGEFIRDNYLKASGLLVKQVGGPSVKPYQPPGIWEEKGEFSYFLYNYRQDSGANLYRRSMYTFIRRTAPPPAMTTFDVPNREECMVSRQETNTPLQPLVLMNDPQVTEAARVMAEKMLQAGDLEQQLVAGVRNSLGRDPKSEEVEVLKSMYTSELKRFETDPAAARELLAVGEYPANARIPAEKTAAMTMVASLLFNHYEFYTKK</sequence>
<dbReference type="EMBL" id="FNZH01000015">
    <property type="protein sequence ID" value="SEJ80540.1"/>
    <property type="molecule type" value="Genomic_DNA"/>
</dbReference>